<evidence type="ECO:0000313" key="3">
    <source>
        <dbReference type="EMBL" id="SVB04083.1"/>
    </source>
</evidence>
<dbReference type="EMBL" id="UINC01026505">
    <property type="protein sequence ID" value="SVB04083.1"/>
    <property type="molecule type" value="Genomic_DNA"/>
</dbReference>
<feature type="transmembrane region" description="Helical" evidence="2">
    <location>
        <begin position="144"/>
        <end position="166"/>
    </location>
</feature>
<reference evidence="3" key="1">
    <citation type="submission" date="2018-05" db="EMBL/GenBank/DDBJ databases">
        <authorList>
            <person name="Lanie J.A."/>
            <person name="Ng W.-L."/>
            <person name="Kazmierczak K.M."/>
            <person name="Andrzejewski T.M."/>
            <person name="Davidsen T.M."/>
            <person name="Wayne K.J."/>
            <person name="Tettelin H."/>
            <person name="Glass J.I."/>
            <person name="Rusch D."/>
            <person name="Podicherti R."/>
            <person name="Tsui H.-C.T."/>
            <person name="Winkler M.E."/>
        </authorList>
    </citation>
    <scope>NUCLEOTIDE SEQUENCE</scope>
</reference>
<keyword evidence="2" id="KW-1133">Transmembrane helix</keyword>
<dbReference type="Pfam" id="PF12811">
    <property type="entry name" value="BaxI_1"/>
    <property type="match status" value="1"/>
</dbReference>
<evidence type="ECO:0008006" key="4">
    <source>
        <dbReference type="Google" id="ProtNLM"/>
    </source>
</evidence>
<protein>
    <recommendedName>
        <fullName evidence="4">Bax inhibitor-1/YccA family protein</fullName>
    </recommendedName>
</protein>
<gene>
    <name evidence="3" type="ORF">METZ01_LOCUS156937</name>
</gene>
<accession>A0A382ASS8</accession>
<keyword evidence="2" id="KW-0812">Transmembrane</keyword>
<dbReference type="PIRSF" id="PIRSF009160">
    <property type="entry name" value="UCP009160"/>
    <property type="match status" value="1"/>
</dbReference>
<dbReference type="PANTHER" id="PTHR41282:SF1">
    <property type="entry name" value="CONSERVED TRANSMEMBRANE PROTEIN-RELATED"/>
    <property type="match status" value="1"/>
</dbReference>
<dbReference type="PANTHER" id="PTHR41282">
    <property type="entry name" value="CONSERVED TRANSMEMBRANE PROTEIN-RELATED"/>
    <property type="match status" value="1"/>
</dbReference>
<keyword evidence="2" id="KW-0472">Membrane</keyword>
<name>A0A382ASS8_9ZZZZ</name>
<dbReference type="InterPro" id="IPR010539">
    <property type="entry name" value="BaxI_1-like"/>
</dbReference>
<evidence type="ECO:0000256" key="1">
    <source>
        <dbReference type="SAM" id="MobiDB-lite"/>
    </source>
</evidence>
<feature type="transmembrane region" description="Helical" evidence="2">
    <location>
        <begin position="218"/>
        <end position="240"/>
    </location>
</feature>
<feature type="transmembrane region" description="Helical" evidence="2">
    <location>
        <begin position="112"/>
        <end position="132"/>
    </location>
</feature>
<feature type="region of interest" description="Disordered" evidence="1">
    <location>
        <begin position="1"/>
        <end position="21"/>
    </location>
</feature>
<feature type="transmembrane region" description="Helical" evidence="2">
    <location>
        <begin position="178"/>
        <end position="198"/>
    </location>
</feature>
<feature type="transmembrane region" description="Helical" evidence="2">
    <location>
        <begin position="60"/>
        <end position="78"/>
    </location>
</feature>
<evidence type="ECO:0000256" key="2">
    <source>
        <dbReference type="SAM" id="Phobius"/>
    </source>
</evidence>
<organism evidence="3">
    <name type="scientific">marine metagenome</name>
    <dbReference type="NCBI Taxonomy" id="408172"/>
    <lineage>
        <taxon>unclassified sequences</taxon>
        <taxon>metagenomes</taxon>
        <taxon>ecological metagenomes</taxon>
    </lineage>
</organism>
<proteinExistence type="predicted"/>
<dbReference type="AlphaFoldDB" id="A0A382ASS8"/>
<feature type="compositionally biased region" description="Polar residues" evidence="1">
    <location>
        <begin position="8"/>
        <end position="21"/>
    </location>
</feature>
<sequence>MNPHLSMRSGNPALSSKTFKNAVSTSDEKMTIEGTVNKTAMSLLLLMATASYTWSNPSPGLMLFGMFGGFILALVTIFKKTWAPYTVSGYALLKGLALGGISRFFELQYPGIVSQAVFLTFGILAALLLAYKSGLIKPTENFKLGVVAATGGIAIMYLISFVMSFFGSGMSIMNPGNASMFSIGFSIFVVIIASLNLVLDFDFIEEGAEVGAPKYMEWYGAFGLLVTLIWLYLEILRLLAKLQSRRN</sequence>